<feature type="compositionally biased region" description="Basic and acidic residues" evidence="1">
    <location>
        <begin position="141"/>
        <end position="166"/>
    </location>
</feature>
<accession>A0A0L0FM77</accession>
<evidence type="ECO:0000313" key="2">
    <source>
        <dbReference type="EMBL" id="KNC77133.1"/>
    </source>
</evidence>
<dbReference type="RefSeq" id="XP_014151035.1">
    <property type="nucleotide sequence ID" value="XM_014295560.1"/>
</dbReference>
<feature type="non-terminal residue" evidence="2">
    <location>
        <position position="1"/>
    </location>
</feature>
<proteinExistence type="predicted"/>
<dbReference type="Proteomes" id="UP000054560">
    <property type="component" value="Unassembled WGS sequence"/>
</dbReference>
<evidence type="ECO:0000256" key="1">
    <source>
        <dbReference type="SAM" id="MobiDB-lite"/>
    </source>
</evidence>
<sequence length="166" mass="19377">EDLRFNRGIASAAVTCPEWFEEKGKLAAIELTNLIRHTNFLMHSLCQIDLGGYPLEERERLYRGVIFTLSRDKAQLIGPKYIGVKHGPAIAIASERQWRGERDNDPYIGHIVRPFLKKQRDFEVAVSYRQNRVNINKKRDRNRDKENKDKGRKDKKGKTAKEDKDR</sequence>
<dbReference type="AlphaFoldDB" id="A0A0L0FM77"/>
<feature type="region of interest" description="Disordered" evidence="1">
    <location>
        <begin position="133"/>
        <end position="166"/>
    </location>
</feature>
<dbReference type="GeneID" id="25910903"/>
<gene>
    <name evidence="2" type="ORF">SARC_10399</name>
</gene>
<keyword evidence="3" id="KW-1185">Reference proteome</keyword>
<evidence type="ECO:0000313" key="3">
    <source>
        <dbReference type="Proteomes" id="UP000054560"/>
    </source>
</evidence>
<reference evidence="2 3" key="1">
    <citation type="submission" date="2011-02" db="EMBL/GenBank/DDBJ databases">
        <title>The Genome Sequence of Sphaeroforma arctica JP610.</title>
        <authorList>
            <consortium name="The Broad Institute Genome Sequencing Platform"/>
            <person name="Russ C."/>
            <person name="Cuomo C."/>
            <person name="Young S.K."/>
            <person name="Zeng Q."/>
            <person name="Gargeya S."/>
            <person name="Alvarado L."/>
            <person name="Berlin A."/>
            <person name="Chapman S.B."/>
            <person name="Chen Z."/>
            <person name="Freedman E."/>
            <person name="Gellesch M."/>
            <person name="Goldberg J."/>
            <person name="Griggs A."/>
            <person name="Gujja S."/>
            <person name="Heilman E."/>
            <person name="Heiman D."/>
            <person name="Howarth C."/>
            <person name="Mehta T."/>
            <person name="Neiman D."/>
            <person name="Pearson M."/>
            <person name="Roberts A."/>
            <person name="Saif S."/>
            <person name="Shea T."/>
            <person name="Shenoy N."/>
            <person name="Sisk P."/>
            <person name="Stolte C."/>
            <person name="Sykes S."/>
            <person name="White J."/>
            <person name="Yandava C."/>
            <person name="Burger G."/>
            <person name="Gray M.W."/>
            <person name="Holland P.W.H."/>
            <person name="King N."/>
            <person name="Lang F.B.F."/>
            <person name="Roger A.J."/>
            <person name="Ruiz-Trillo I."/>
            <person name="Haas B."/>
            <person name="Nusbaum C."/>
            <person name="Birren B."/>
        </authorList>
    </citation>
    <scope>NUCLEOTIDE SEQUENCE [LARGE SCALE GENOMIC DNA]</scope>
    <source>
        <strain evidence="2 3">JP610</strain>
    </source>
</reference>
<organism evidence="2 3">
    <name type="scientific">Sphaeroforma arctica JP610</name>
    <dbReference type="NCBI Taxonomy" id="667725"/>
    <lineage>
        <taxon>Eukaryota</taxon>
        <taxon>Ichthyosporea</taxon>
        <taxon>Ichthyophonida</taxon>
        <taxon>Sphaeroforma</taxon>
    </lineage>
</organism>
<name>A0A0L0FM77_9EUKA</name>
<dbReference type="EMBL" id="KQ242830">
    <property type="protein sequence ID" value="KNC77133.1"/>
    <property type="molecule type" value="Genomic_DNA"/>
</dbReference>
<protein>
    <submittedName>
        <fullName evidence="2">Uncharacterized protein</fullName>
    </submittedName>
</protein>